<organism evidence="2">
    <name type="scientific">Fonticula alba</name>
    <name type="common">Slime mold</name>
    <dbReference type="NCBI Taxonomy" id="691883"/>
    <lineage>
        <taxon>Eukaryota</taxon>
        <taxon>Rotosphaerida</taxon>
        <taxon>Fonticulaceae</taxon>
        <taxon>Fonticula</taxon>
    </lineage>
</organism>
<reference evidence="2" key="1">
    <citation type="submission" date="2013-04" db="EMBL/GenBank/DDBJ databases">
        <title>The Genome Sequence of Fonticula alba ATCC 38817.</title>
        <authorList>
            <consortium name="The Broad Institute Genomics Platform"/>
            <person name="Russ C."/>
            <person name="Cuomo C."/>
            <person name="Burger G."/>
            <person name="Gray M.W."/>
            <person name="Holland P.W.H."/>
            <person name="King N."/>
            <person name="Lang F.B.F."/>
            <person name="Roger A.J."/>
            <person name="Ruiz-Trillo I."/>
            <person name="Brown M."/>
            <person name="Walker B."/>
            <person name="Young S."/>
            <person name="Zeng Q."/>
            <person name="Gargeya S."/>
            <person name="Fitzgerald M."/>
            <person name="Haas B."/>
            <person name="Abouelleil A."/>
            <person name="Allen A.W."/>
            <person name="Alvarado L."/>
            <person name="Arachchi H.M."/>
            <person name="Berlin A.M."/>
            <person name="Chapman S.B."/>
            <person name="Gainer-Dewar J."/>
            <person name="Goldberg J."/>
            <person name="Griggs A."/>
            <person name="Gujja S."/>
            <person name="Hansen M."/>
            <person name="Howarth C."/>
            <person name="Imamovic A."/>
            <person name="Ireland A."/>
            <person name="Larimer J."/>
            <person name="McCowan C."/>
            <person name="Murphy C."/>
            <person name="Pearson M."/>
            <person name="Poon T.W."/>
            <person name="Priest M."/>
            <person name="Roberts A."/>
            <person name="Saif S."/>
            <person name="Shea T."/>
            <person name="Sisk P."/>
            <person name="Sykes S."/>
            <person name="Wortman J."/>
            <person name="Nusbaum C."/>
            <person name="Birren B."/>
        </authorList>
    </citation>
    <scope>NUCLEOTIDE SEQUENCE [LARGE SCALE GENOMIC DNA]</scope>
    <source>
        <strain evidence="2">ATCC 38817</strain>
    </source>
</reference>
<proteinExistence type="predicted"/>
<evidence type="ECO:0000313" key="3">
    <source>
        <dbReference type="Proteomes" id="UP000030693"/>
    </source>
</evidence>
<evidence type="ECO:0000313" key="2">
    <source>
        <dbReference type="EMBL" id="KCV70554.1"/>
    </source>
</evidence>
<sequence>MSNTPQLSSRFTSAALYDGTAQEVMTPLSAPDGPSSLDALLAALPGFRTDVNQLLTDAIAEAERQKEAAAAAAAAAAPADEDAFDDQEAMEGIDPKDIAEEARLVKELEAEQDSASGASDDRSPKKARTD</sequence>
<feature type="compositionally biased region" description="Low complexity" evidence="1">
    <location>
        <begin position="68"/>
        <end position="78"/>
    </location>
</feature>
<gene>
    <name evidence="2" type="ORF">H696_02900</name>
</gene>
<keyword evidence="3" id="KW-1185">Reference proteome</keyword>
<dbReference type="GeneID" id="20527625"/>
<dbReference type="EMBL" id="KB932204">
    <property type="protein sequence ID" value="KCV70554.1"/>
    <property type="molecule type" value="Genomic_DNA"/>
</dbReference>
<protein>
    <submittedName>
        <fullName evidence="2">Uncharacterized protein</fullName>
    </submittedName>
</protein>
<feature type="compositionally biased region" description="Basic and acidic residues" evidence="1">
    <location>
        <begin position="93"/>
        <end position="109"/>
    </location>
</feature>
<dbReference type="Proteomes" id="UP000030693">
    <property type="component" value="Unassembled WGS sequence"/>
</dbReference>
<feature type="compositionally biased region" description="Basic and acidic residues" evidence="1">
    <location>
        <begin position="119"/>
        <end position="130"/>
    </location>
</feature>
<feature type="region of interest" description="Disordered" evidence="1">
    <location>
        <begin position="68"/>
        <end position="130"/>
    </location>
</feature>
<accession>A0A058Z8D8</accession>
<dbReference type="RefSeq" id="XP_009495070.1">
    <property type="nucleotide sequence ID" value="XM_009496795.1"/>
</dbReference>
<name>A0A058Z8D8_FONAL</name>
<feature type="compositionally biased region" description="Acidic residues" evidence="1">
    <location>
        <begin position="79"/>
        <end position="91"/>
    </location>
</feature>
<evidence type="ECO:0000256" key="1">
    <source>
        <dbReference type="SAM" id="MobiDB-lite"/>
    </source>
</evidence>
<dbReference type="AlphaFoldDB" id="A0A058Z8D8"/>